<dbReference type="Pfam" id="PF00550">
    <property type="entry name" value="PP-binding"/>
    <property type="match status" value="4"/>
</dbReference>
<dbReference type="Gene3D" id="1.10.1200.10">
    <property type="entry name" value="ACP-like"/>
    <property type="match status" value="4"/>
</dbReference>
<dbReference type="InterPro" id="IPR025110">
    <property type="entry name" value="AMP-bd_C"/>
</dbReference>
<feature type="domain" description="Carrier" evidence="7">
    <location>
        <begin position="2078"/>
        <end position="2153"/>
    </location>
</feature>
<dbReference type="Pfam" id="PF13193">
    <property type="entry name" value="AMP-binding_C"/>
    <property type="match status" value="4"/>
</dbReference>
<feature type="compositionally biased region" description="Polar residues" evidence="6">
    <location>
        <begin position="4490"/>
        <end position="4499"/>
    </location>
</feature>
<keyword evidence="3" id="KW-0597">Phosphoprotein</keyword>
<dbReference type="Proteomes" id="UP001614391">
    <property type="component" value="Unassembled WGS sequence"/>
</dbReference>
<dbReference type="CDD" id="cd05930">
    <property type="entry name" value="A_NRPS"/>
    <property type="match status" value="2"/>
</dbReference>
<feature type="domain" description="Carrier" evidence="7">
    <location>
        <begin position="4241"/>
        <end position="4315"/>
    </location>
</feature>
<dbReference type="InterPro" id="IPR001242">
    <property type="entry name" value="Condensation_dom"/>
</dbReference>
<feature type="region of interest" description="Disordered" evidence="6">
    <location>
        <begin position="1686"/>
        <end position="1707"/>
    </location>
</feature>
<dbReference type="InterPro" id="IPR045851">
    <property type="entry name" value="AMP-bd_C_sf"/>
</dbReference>
<dbReference type="InterPro" id="IPR023213">
    <property type="entry name" value="CAT-like_dom_sf"/>
</dbReference>
<dbReference type="PROSITE" id="PS00455">
    <property type="entry name" value="AMP_BINDING"/>
    <property type="match status" value="3"/>
</dbReference>
<dbReference type="Gene3D" id="3.30.559.10">
    <property type="entry name" value="Chloramphenicol acetyltransferase-like domain"/>
    <property type="match status" value="5"/>
</dbReference>
<dbReference type="SUPFAM" id="SSF47336">
    <property type="entry name" value="ACP-like"/>
    <property type="match status" value="4"/>
</dbReference>
<name>A0ABW8D0K2_STRBI</name>
<feature type="domain" description="Carrier" evidence="7">
    <location>
        <begin position="3165"/>
        <end position="3240"/>
    </location>
</feature>
<evidence type="ECO:0000256" key="1">
    <source>
        <dbReference type="ARBA" id="ARBA00001957"/>
    </source>
</evidence>
<dbReference type="Pfam" id="PF00501">
    <property type="entry name" value="AMP-binding"/>
    <property type="match status" value="4"/>
</dbReference>
<dbReference type="Gene3D" id="3.40.50.12780">
    <property type="entry name" value="N-terminal domain of ligase-like"/>
    <property type="match status" value="1"/>
</dbReference>
<dbReference type="EMBL" id="JBITYT010000010">
    <property type="protein sequence ID" value="MFI9122130.1"/>
    <property type="molecule type" value="Genomic_DNA"/>
</dbReference>
<dbReference type="SUPFAM" id="SSF56801">
    <property type="entry name" value="Acetyl-CoA synthetase-like"/>
    <property type="match status" value="4"/>
</dbReference>
<proteinExistence type="predicted"/>
<dbReference type="PANTHER" id="PTHR45527:SF1">
    <property type="entry name" value="FATTY ACID SYNTHASE"/>
    <property type="match status" value="1"/>
</dbReference>
<keyword evidence="5" id="KW-0045">Antibiotic biosynthesis</keyword>
<evidence type="ECO:0000313" key="9">
    <source>
        <dbReference type="Proteomes" id="UP001614391"/>
    </source>
</evidence>
<comment type="caution">
    <text evidence="8">The sequence shown here is derived from an EMBL/GenBank/DDBJ whole genome shotgun (WGS) entry which is preliminary data.</text>
</comment>
<dbReference type="SMART" id="SM00823">
    <property type="entry name" value="PKS_PP"/>
    <property type="match status" value="4"/>
</dbReference>
<evidence type="ECO:0000256" key="3">
    <source>
        <dbReference type="ARBA" id="ARBA00022553"/>
    </source>
</evidence>
<organism evidence="8 9">
    <name type="scientific">Streptomyces bikiniensis</name>
    <dbReference type="NCBI Taxonomy" id="1896"/>
    <lineage>
        <taxon>Bacteria</taxon>
        <taxon>Bacillati</taxon>
        <taxon>Actinomycetota</taxon>
        <taxon>Actinomycetes</taxon>
        <taxon>Kitasatosporales</taxon>
        <taxon>Streptomycetaceae</taxon>
        <taxon>Streptomyces</taxon>
    </lineage>
</organism>
<dbReference type="NCBIfam" id="TIGR01720">
    <property type="entry name" value="NRPS-para261"/>
    <property type="match status" value="1"/>
</dbReference>
<dbReference type="InterPro" id="IPR010071">
    <property type="entry name" value="AA_adenyl_dom"/>
</dbReference>
<evidence type="ECO:0000259" key="7">
    <source>
        <dbReference type="PROSITE" id="PS50075"/>
    </source>
</evidence>
<evidence type="ECO:0000256" key="4">
    <source>
        <dbReference type="ARBA" id="ARBA00022737"/>
    </source>
</evidence>
<dbReference type="InterPro" id="IPR020806">
    <property type="entry name" value="PKS_PP-bd"/>
</dbReference>
<dbReference type="InterPro" id="IPR006162">
    <property type="entry name" value="Ppantetheine_attach_site"/>
</dbReference>
<dbReference type="Gene3D" id="3.30.300.30">
    <property type="match status" value="4"/>
</dbReference>
<dbReference type="NCBIfam" id="TIGR01733">
    <property type="entry name" value="AA-adenyl-dom"/>
    <property type="match status" value="4"/>
</dbReference>
<dbReference type="CDD" id="cd19534">
    <property type="entry name" value="E_NRPS"/>
    <property type="match status" value="1"/>
</dbReference>
<feature type="compositionally biased region" description="Low complexity" evidence="6">
    <location>
        <begin position="2638"/>
        <end position="2653"/>
    </location>
</feature>
<feature type="compositionally biased region" description="Basic and acidic residues" evidence="6">
    <location>
        <begin position="1686"/>
        <end position="1696"/>
    </location>
</feature>
<dbReference type="Gene3D" id="3.30.559.30">
    <property type="entry name" value="Nonribosomal peptide synthetase, condensation domain"/>
    <property type="match status" value="5"/>
</dbReference>
<dbReference type="PROSITE" id="PS00012">
    <property type="entry name" value="PHOSPHOPANTETHEINE"/>
    <property type="match status" value="4"/>
</dbReference>
<dbReference type="PANTHER" id="PTHR45527">
    <property type="entry name" value="NONRIBOSOMAL PEPTIDE SYNTHETASE"/>
    <property type="match status" value="1"/>
</dbReference>
<dbReference type="SUPFAM" id="SSF52777">
    <property type="entry name" value="CoA-dependent acyltransferases"/>
    <property type="match status" value="10"/>
</dbReference>
<comment type="cofactor">
    <cofactor evidence="1">
        <name>pantetheine 4'-phosphate</name>
        <dbReference type="ChEBI" id="CHEBI:47942"/>
    </cofactor>
</comment>
<gene>
    <name evidence="8" type="ORF">ACIGW0_22435</name>
</gene>
<feature type="region of interest" description="Disordered" evidence="6">
    <location>
        <begin position="2624"/>
        <end position="2653"/>
    </location>
</feature>
<dbReference type="Pfam" id="PF00668">
    <property type="entry name" value="Condensation"/>
    <property type="match status" value="6"/>
</dbReference>
<keyword evidence="4" id="KW-0677">Repeat</keyword>
<dbReference type="NCBIfam" id="NF003417">
    <property type="entry name" value="PRK04813.1"/>
    <property type="match status" value="4"/>
</dbReference>
<feature type="domain" description="Carrier" evidence="7">
    <location>
        <begin position="989"/>
        <end position="1064"/>
    </location>
</feature>
<evidence type="ECO:0000256" key="2">
    <source>
        <dbReference type="ARBA" id="ARBA00022450"/>
    </source>
</evidence>
<feature type="region of interest" description="Disordered" evidence="6">
    <location>
        <begin position="221"/>
        <end position="251"/>
    </location>
</feature>
<dbReference type="InterPro" id="IPR000873">
    <property type="entry name" value="AMP-dep_synth/lig_dom"/>
</dbReference>
<dbReference type="InterPro" id="IPR009081">
    <property type="entry name" value="PP-bd_ACP"/>
</dbReference>
<keyword evidence="9" id="KW-1185">Reference proteome</keyword>
<dbReference type="CDD" id="cd12117">
    <property type="entry name" value="A_NRPS_Srf_like"/>
    <property type="match status" value="2"/>
</dbReference>
<dbReference type="InterPro" id="IPR010060">
    <property type="entry name" value="NRPS_synth"/>
</dbReference>
<protein>
    <submittedName>
        <fullName evidence="8">Amino acid adenylation domain-containing protein</fullName>
    </submittedName>
</protein>
<sequence length="4859" mass="516334">MPEDHSFPSDESTPEFLELTTAQQGVWYGQLVDPDSPKYNIGECLEIRGGIDEGLFSAAFNRVAHLCDSLNTAFVAEDGTVRQRVVRPAAETDRLHRVDLTGADDPVAAAERYMADDMAAVDRLEAPSHHFALLRLGPRLHYWYVRFHHIAVDGLGAALLTRAVADFYTRAVRGEDLTALEPPFGPLHALVADEAAHRASGGLEADRAYWADRFSDRAAGGGTDGAPLLRRRTDRAGEDERPGPGALHTGETLPLPVFDGLRRLAAGHRTTWSAALVAAVAACTGRITGRREVCVGLASHGRHGALRHVVGMTSTILPLRLAVDPGTTVGELVRSVAAEMRGALRHRRFSRERLARELNLAEGAARLTDLVVNIMGYGYDLDFAGSPAASRLLSLGPVDDVSLFVSERPEGTGPQIGFDTDPALHHPDDVHLHQQAVLGFLAAFAGADSDTPVRDLPLLGEEAARTLLDHGRGAALPPGTTDTSLPEAFAARVRATPGAPAVVDGATVLSYAELAARATGLARALTGWNLRAEDGVGVLAGRSAAVVTASLGTVEAGTAYVPMDADWPAERLDRVAGTARVRALVVDEDAAGRDWVKEAATRLPVLVVDRTGTVLRGGPERPGPPPGPVRGDRLAYVMFTSGSTGLPKGVGVAHADVLALAADSAWTGTCDAVLMHSAYVFDASTFEIWVPLLNGGRVVVAPAGLLDARGLKDATARHGVTAAFLTTALCNVVAETDPTAFEGLRLVAAGGEAAAPDLMGRMAAAAPGTRVLHVYGPTETTTFASRHRVAPAAPGVPPVGRALDGTRLYVLDDSLRPVPPGTVGELYVSGAGVARGYLDRPGLTAARFVPDPYDGNGGRMYRTGDLARWTAHGDVEYAGRTDGQIKLRGFRIEPAEVENALLARPDVRDARVLVREDAPGDRRLVAYVVPAPGTRPDGPELALALSRVLPAYTVPSAFVLLDALPLNANGKVDRKALPAPQAPTTQGAAPRTPREEVLAGLFADVLGVPAVGVDDNFFSLGGHSLLATRLVSRVRAATGAGTELRDLFEHPTVASLATTLDTAGEARPALVPKDRPDPLPPSFAQQRLWFLNRAEDTGDTYNVPLVLGLEGPLDTGALRGALADVVARHESLRTVLAEHDGAARQIVTDARTAASLVPLDVETPPAGEPAEDWAERAARRLAAEPFDLTADLPVRARLLATGPDRHVLVLVLHHVGADGWSLAPLCRDLGSAYRARTTGTSPDWPELRVQYADYTLWQRELLGDDTDPESPVARRLAFWRDALRGAPDLLELPLDRPRPTVPDHRGDAVPFALPADAYARLRALARDTGCTPFMVLHAALAVTLRAHGAGTDIPLGTAVAGRTDEALDELVGFFVNTVVLRTDLSGNPAFRELLRRVAAFDLAAFDRADLPFERLVEELNPDRSGGHHPLFQTMLVLQNQRAAALDLPGVTVRDRSRHTGISKFDLTFSLVEVRESPEAPENPEVPAASGAPANPETVRLGGHLEYATELFDRATARALADRFARVLALAVAEPDRAVDDFDPLAPDERADLLERGRGERHPLPSLTVPEAVGEWAARTPDAPAVRDPRTTLTYAALHARADALARVLRERGVRRGTLVALAVPASADTAVAMLAVLRAGAAYVPVDPEYPHARIRQMLDDARPVLLLTGTDVPAGIPTGGIPRLSLDDPAVRDADPAAEPAAQAPPHPADAAYVIYTSGSTGRPKGVVVPHRALANHMAWMARHLDLTPDDRILARTSTSFDASVWELWLPLAHGAEVCVAPSGANREPRELLSWMRRFDVTVAQFVPSHLELVLAEEAGTPPPALRAVLCGGEPLPRALAAAVTARWHAEPHNLYGPTEATIDATAHRVGPAEPARTASGGSVPIGRPVDGTRAYVLDERLRPVPPGVTGELYLSGPHLARGYLDRPALTAAAFVADPFDAPGARMYRTGDLARWNRDGLLEHVGRADDQVKLRGFRVEPGEAAAALLDLPGVAAACAVVREDAPGRRRLVAYAVTAGPAPGATALRDALAGTLPHHLVPEAVVVLDALPLLPNGKVDLAALPAPADDDPDRTGPGPRTLREDLVAGIFADVLERPSVGPHDSFFDLGGHSLLAMRVVSRVRAVLGADLAVRTLFEHPTPAALARVLDPAAPARPAVTPVRRRPDPLPLSFAQSRLWFLGRLEGPGSTYNVPLVLELRGELDADALRAALRDVVERHEALRTVFPERDGVPHQVVLPAAGAAPRPPVESTAPADLEATVLAAVREPFDVLTDPPLRARLLRAAPEHHVLVLVLHHIAGDGWSLGPLTRDLGDAYRARLAGRAPGPATGTPLQYADYALWQHELLKEDGDVLGRQLDHWRGALAGLPELLELPLDRPRPAVADPRGAVVALDVPPALHRGLLDLARTSGSTLFMVLRAAVAALLRQHGAGDDIPLGTPVAGRTDEALEDLVGFFVNTLVLRTDLSGDPTFRELLHRVREFDLTAHAHQDVPFERLVESLNPVRARDHHPLFQTMLVLQNQRPVRPDLPGLAVEHRLVHNGLSKFDLTFAFEENEEEDENGDGGGLSGGIEYATALFDRATVEALAARLVRLLEQVVADPDRRLSGHDPLTPDEHLRTARWGTGRALPAGAGTGAGAESGADTGTGSDTGADAGNGTLPALFARWARRTPDAPAVTDGADTLSYAGLDRISADLAAALAGLGVGPEDSVGVLLGRSPAVVAVSLGAVRAAAAYVPLDARWPGERLDRVAAVAEPRVLVVDEENAVTPWATARADDLPVVVVDRLGRVLRGGPDRPGTPAPVPAPTALAYTMFTSGSTGLPKGVGVAHADVAALAHDTAWADGAADAVLMHSAYVFDASTFEIWTPLLNGGRVVVAPEGLLEARTLDAAVHEHGVTAVFLTTALFNVMAETDPGAFAGLRTVCAGGELASPEAMQRVASLAPDTRVLHVYGPTETTTFATRYTVAADLPAGPPPIGRPLDGMRLYVLDDALRPVPPGVLGELYLAGRGVARGYTGRPGATATRFVADPFAADGGRMYRTGDLVRWTPDGHIAYVARADGQVKLRGHRVEPGEIENVLAGRPEVADAFVLVREDLPGDRRLVAYVVPAAGARPDPAELAREVGRALPAFMVPAAIVPLDAFPLTPNGKVDRAALPAPEHDAPARGRAPRTAREEIVCGLFADLLGLRTVGADDDFFALGGHSLLATRLAARLRTVLDVETEVRTVFEHPTPAALAAVLEGAGTARARLGRVARRPDPMPLSYAQQRLWFLHRFEGPSPTYNVPLVLRLDGPLDTDALTRALTDVVERHESLRTVFPDTAGVPGQRVLDAAGADLDLTPRDVAPDLLDAVLAAETAYAFDVGSERPVRARTLRLGDDSHVLVLLVHHIAGDGWSLAPLARDLGTAYRARVAGQEPAWAELPVQYADYTLWQRELLGDEEDPSGTAARQLEFWRTALAGLPDLLDLPLDRPRPAVATHRGDAFAFPVDAATHRALADLARSRGCSLFMVLQAALAVLLRAHGAGEDVPLGTPVAGRTDEALDDLVGFFVNTLVLRTDLSGDPTFAEVLDRVREFDLAAYAHQDVPFERLVDALDPERAQNRHPLFQTMLVLQNHAGASVDLPGLTVTEQPVRTGISKFDLTFTFTERRDEEGRPAGLDGNLEFATDLFEHATAHALAARLTRLLGALAAAPDRPVRTVDVLTADERTALVRSGHGPARTVRARTVPEAFRAQRDRTPGAFAVRDGGRNTTFAELDALSDATAHLLRGRGVGRGDVVALALPGTTHQVVAMLAVAKAGAAWLPLDPEYPAARLGFVIEDARPVLLVTTAATLRTLPDLPVPVLAVDGPEAVEPASVSASSPAAAAPDPRDAAYVIHTSGSTGRPKGVVVTHAALTNHMAWMADHLSLTDADRVLARTSPSFDASVWETWLPLLHGGATCPVPPSLNHDPAGLLARMRGEGVTVAQFVPSLLSLVLGETEHEQPPASLRAVLCGGEPLTASLAERAGRAWGAEVHNLYGPTEATIDATAHRHRPTDATASGARATATVPLGRPVDNTRAYVLDDALAPVPPGVVGELYLAGEGLARGYLGRPGLTAERFVADPFGPPGTRMYRTGDLVRRTADGLLAYVSRADDQVKLHGLRIEPGEIEAALTALPGVGTACVLVREDRPGEQRLAAYTVPEPGGPGVPDPRTLRERLAASLPPYMVPADFVPLDALPLLPNGKTDRRALPAPARPAPEAGRRDGGKPRTERERVLCEVFAAVLRVPGVRTDDDFFALGGDSILSIQLVGRARENRLGITPRDVFLHRTPEAIAAAAEELDGRTPAPADDGVGTMPLTPIAAWFLDRPGPTDGYNQSAVLRTPADADEERLAAALQLLVDHHDMLRVRVTRTAGGEPALETLPRGTVPVRPRLTRIDVAGRDADGVRAALAEAGERARERLRPAHGEVFRAVWCDAGPGARGRLLLVVHHLAVDAVSWRILVEDLATAWRAVSAATDPTSTSTGTVPGAPAETTDPEPDAPAGATAPALPPVTTSYRSWARLLAAQAREGARASELPLWETVARASDPPLADRPLDPARDTAGRTRTLTTHPATARTRALLTTAPAAFHAGVDDVLLTALTLAVRSWRAHRADRTGTPRPEGTGVLIGLESHGREQIAGHLDLSRTVGWFTSLHPVLLDPGPLDPRDPARLGADLVDRAVKRVKEQLRAVPDHGIGHGVLYRLDPGARARREGAAEPQIGFNYLGRYAAGDPAGDGDADWQVVLDGGGPAAQDRDMPVHHVLDVNAHTEDRPGGPRLVTRWTWPADLLAEEDVTALADAFDRALNAIAEHAERPDAGGWTPSDLPLVSLDQNQLDRLKNKWGGRK</sequence>
<dbReference type="Gene3D" id="2.30.38.10">
    <property type="entry name" value="Luciferase, Domain 3"/>
    <property type="match status" value="3"/>
</dbReference>
<feature type="region of interest" description="Disordered" evidence="6">
    <location>
        <begin position="4216"/>
        <end position="4244"/>
    </location>
</feature>
<dbReference type="RefSeq" id="WP_399617524.1">
    <property type="nucleotide sequence ID" value="NZ_JBITYT010000010.1"/>
</dbReference>
<reference evidence="8 9" key="1">
    <citation type="submission" date="2024-10" db="EMBL/GenBank/DDBJ databases">
        <title>The Natural Products Discovery Center: Release of the First 8490 Sequenced Strains for Exploring Actinobacteria Biosynthetic Diversity.</title>
        <authorList>
            <person name="Kalkreuter E."/>
            <person name="Kautsar S.A."/>
            <person name="Yang D."/>
            <person name="Bader C.D."/>
            <person name="Teijaro C.N."/>
            <person name="Fluegel L."/>
            <person name="Davis C.M."/>
            <person name="Simpson J.R."/>
            <person name="Lauterbach L."/>
            <person name="Steele A.D."/>
            <person name="Gui C."/>
            <person name="Meng S."/>
            <person name="Li G."/>
            <person name="Viehrig K."/>
            <person name="Ye F."/>
            <person name="Su P."/>
            <person name="Kiefer A.F."/>
            <person name="Nichols A."/>
            <person name="Cepeda A.J."/>
            <person name="Yan W."/>
            <person name="Fan B."/>
            <person name="Jiang Y."/>
            <person name="Adhikari A."/>
            <person name="Zheng C.-J."/>
            <person name="Schuster L."/>
            <person name="Cowan T.M."/>
            <person name="Smanski M.J."/>
            <person name="Chevrette M.G."/>
            <person name="De Carvalho L.P.S."/>
            <person name="Shen B."/>
        </authorList>
    </citation>
    <scope>NUCLEOTIDE SEQUENCE [LARGE SCALE GENOMIC DNA]</scope>
    <source>
        <strain evidence="8 9">NPDC053346</strain>
    </source>
</reference>
<feature type="region of interest" description="Disordered" evidence="6">
    <location>
        <begin position="4488"/>
        <end position="4524"/>
    </location>
</feature>
<dbReference type="Gene3D" id="3.40.50.980">
    <property type="match status" value="6"/>
</dbReference>
<feature type="compositionally biased region" description="Low complexity" evidence="6">
    <location>
        <begin position="4514"/>
        <end position="4524"/>
    </location>
</feature>
<dbReference type="InterPro" id="IPR020845">
    <property type="entry name" value="AMP-binding_CS"/>
</dbReference>
<dbReference type="CDD" id="cd19540">
    <property type="entry name" value="LCL_NRPS-like"/>
    <property type="match status" value="3"/>
</dbReference>
<dbReference type="PROSITE" id="PS50075">
    <property type="entry name" value="CARRIER"/>
    <property type="match status" value="4"/>
</dbReference>
<dbReference type="InterPro" id="IPR036736">
    <property type="entry name" value="ACP-like_sf"/>
</dbReference>
<feature type="compositionally biased region" description="Basic and acidic residues" evidence="6">
    <location>
        <begin position="4234"/>
        <end position="4244"/>
    </location>
</feature>
<dbReference type="InterPro" id="IPR042099">
    <property type="entry name" value="ANL_N_sf"/>
</dbReference>
<evidence type="ECO:0000256" key="6">
    <source>
        <dbReference type="SAM" id="MobiDB-lite"/>
    </source>
</evidence>
<evidence type="ECO:0000313" key="8">
    <source>
        <dbReference type="EMBL" id="MFI9122130.1"/>
    </source>
</evidence>
<accession>A0ABW8D0K2</accession>
<keyword evidence="2" id="KW-0596">Phosphopantetheine</keyword>
<evidence type="ECO:0000256" key="5">
    <source>
        <dbReference type="ARBA" id="ARBA00023194"/>
    </source>
</evidence>